<dbReference type="AlphaFoldDB" id="A9A1T9"/>
<dbReference type="STRING" id="436308.Nmar_0164"/>
<dbReference type="RefSeq" id="WP_012214547.1">
    <property type="nucleotide sequence ID" value="NC_010085.1"/>
</dbReference>
<evidence type="ECO:0000256" key="1">
    <source>
        <dbReference type="ARBA" id="ARBA00023122"/>
    </source>
</evidence>
<dbReference type="Pfam" id="PF00571">
    <property type="entry name" value="CBS"/>
    <property type="match status" value="4"/>
</dbReference>
<dbReference type="InterPro" id="IPR046342">
    <property type="entry name" value="CBS_dom_sf"/>
</dbReference>
<evidence type="ECO:0000313" key="5">
    <source>
        <dbReference type="Proteomes" id="UP000000792"/>
    </source>
</evidence>
<evidence type="ECO:0000313" key="4">
    <source>
        <dbReference type="EMBL" id="ABX12060.1"/>
    </source>
</evidence>
<dbReference type="SUPFAM" id="SSF54631">
    <property type="entry name" value="CBS-domain pair"/>
    <property type="match status" value="2"/>
</dbReference>
<reference evidence="4 5" key="1">
    <citation type="journal article" date="2010" name="Proc. Natl. Acad. Sci. U.S.A.">
        <title>Nitrosopumilus maritimus genome reveals unique mechanisms for nitrification and autotrophy in globally distributed marine crenarchaea.</title>
        <authorList>
            <person name="Walker C.B."/>
            <person name="de la Torre J.R."/>
            <person name="Klotz M.G."/>
            <person name="Urakawa H."/>
            <person name="Pinel N."/>
            <person name="Arp D.J."/>
            <person name="Brochier-Armanet C."/>
            <person name="Chain P.S."/>
            <person name="Chan P.P."/>
            <person name="Gollabgir A."/>
            <person name="Hemp J."/>
            <person name="Hugler M."/>
            <person name="Karr E.A."/>
            <person name="Konneke M."/>
            <person name="Shin M."/>
            <person name="Lawton T.J."/>
            <person name="Lowe T."/>
            <person name="Martens-Habbena W."/>
            <person name="Sayavedra-Soto L.A."/>
            <person name="Lang D."/>
            <person name="Sievert S.M."/>
            <person name="Rosenzweig A.C."/>
            <person name="Manning G."/>
            <person name="Stahl D.A."/>
        </authorList>
    </citation>
    <scope>NUCLEOTIDE SEQUENCE [LARGE SCALE GENOMIC DNA]</scope>
    <source>
        <strain evidence="4 5">SCM1</strain>
    </source>
</reference>
<sequence>MKIAKNVMNSPITIDKKISIGETISKLLKEKISRVLISEDSVITRIVSEKDICHFLLEKQNESINKIPIEQISKKIFSINAEEDLKSCTKEMVQKNIGSLGIKSEKINGILTKTDIVKNIQAELKEKKAVEIMSNDYLWEFSDLPINHIFKKMIDFNISRLILKEENEISSGIITIRDLLKLGFRNLNTSSIQSEELDTGLLFERFYSDKIKGQELSSKEIISVPMMENLSKVCSLLLKEGIDGVGVLNDNNIIWGVLTKTDLLKSYINGKNSS</sequence>
<dbReference type="PROSITE" id="PS51371">
    <property type="entry name" value="CBS"/>
    <property type="match status" value="1"/>
</dbReference>
<dbReference type="InParanoid" id="A9A1T9"/>
<dbReference type="OrthoDB" id="8919at2157"/>
<name>A9A1T9_NITMS</name>
<dbReference type="EMBL" id="CP000866">
    <property type="protein sequence ID" value="ABX12060.1"/>
    <property type="molecule type" value="Genomic_DNA"/>
</dbReference>
<dbReference type="InterPro" id="IPR051257">
    <property type="entry name" value="Diverse_CBS-Domain"/>
</dbReference>
<dbReference type="EnsemblBacteria" id="ABX12060">
    <property type="protein sequence ID" value="ABX12060"/>
    <property type="gene ID" value="Nmar_0164"/>
</dbReference>
<organism evidence="4 5">
    <name type="scientific">Nitrosopumilus maritimus (strain SCM1)</name>
    <dbReference type="NCBI Taxonomy" id="436308"/>
    <lineage>
        <taxon>Archaea</taxon>
        <taxon>Nitrososphaerota</taxon>
        <taxon>Nitrososphaeria</taxon>
        <taxon>Nitrosopumilales</taxon>
        <taxon>Nitrosopumilaceae</taxon>
        <taxon>Nitrosopumilus</taxon>
    </lineage>
</organism>
<keyword evidence="1 2" id="KW-0129">CBS domain</keyword>
<dbReference type="PANTHER" id="PTHR43080">
    <property type="entry name" value="CBS DOMAIN-CONTAINING PROTEIN CBSX3, MITOCHONDRIAL"/>
    <property type="match status" value="1"/>
</dbReference>
<dbReference type="PhylomeDB" id="A9A1T9"/>
<dbReference type="SMART" id="SM00116">
    <property type="entry name" value="CBS"/>
    <property type="match status" value="3"/>
</dbReference>
<gene>
    <name evidence="4" type="ordered locus">Nmar_0164</name>
</gene>
<accession>A9A1T9</accession>
<proteinExistence type="predicted"/>
<dbReference type="CDD" id="cd02205">
    <property type="entry name" value="CBS_pair_SF"/>
    <property type="match status" value="2"/>
</dbReference>
<protein>
    <submittedName>
        <fullName evidence="4">Signal transduction protein with CBS domains</fullName>
    </submittedName>
</protein>
<dbReference type="GeneID" id="5773780"/>
<evidence type="ECO:0000256" key="2">
    <source>
        <dbReference type="PROSITE-ProRule" id="PRU00703"/>
    </source>
</evidence>
<dbReference type="Proteomes" id="UP000000792">
    <property type="component" value="Chromosome"/>
</dbReference>
<dbReference type="InterPro" id="IPR000644">
    <property type="entry name" value="CBS_dom"/>
</dbReference>
<dbReference type="Gene3D" id="3.10.580.10">
    <property type="entry name" value="CBS-domain"/>
    <property type="match status" value="3"/>
</dbReference>
<dbReference type="eggNOG" id="arCOG00600">
    <property type="taxonomic scope" value="Archaea"/>
</dbReference>
<dbReference type="KEGG" id="nmr:Nmar_0164"/>
<keyword evidence="5" id="KW-1185">Reference proteome</keyword>
<dbReference type="PANTHER" id="PTHR43080:SF2">
    <property type="entry name" value="CBS DOMAIN-CONTAINING PROTEIN"/>
    <property type="match status" value="1"/>
</dbReference>
<feature type="domain" description="CBS" evidence="3">
    <location>
        <begin position="216"/>
        <end position="274"/>
    </location>
</feature>
<dbReference type="HOGENOM" id="CLU_076812_3_0_2"/>
<evidence type="ECO:0000259" key="3">
    <source>
        <dbReference type="PROSITE" id="PS51371"/>
    </source>
</evidence>